<dbReference type="Gene3D" id="2.20.28.120">
    <property type="entry name" value="Ribosomal protein L33"/>
    <property type="match status" value="1"/>
</dbReference>
<reference evidence="6" key="1">
    <citation type="submission" date="2020-02" db="EMBL/GenBank/DDBJ databases">
        <authorList>
            <person name="Meier V. D."/>
        </authorList>
    </citation>
    <scope>NUCLEOTIDE SEQUENCE</scope>
    <source>
        <strain evidence="6">AVDCRST_MAG86</strain>
    </source>
</reference>
<dbReference type="InterPro" id="IPR038584">
    <property type="entry name" value="Ribosomal_bL33_sf"/>
</dbReference>
<dbReference type="InterPro" id="IPR001705">
    <property type="entry name" value="Ribosomal_bL33"/>
</dbReference>
<evidence type="ECO:0000256" key="4">
    <source>
        <dbReference type="ARBA" id="ARBA00035176"/>
    </source>
</evidence>
<dbReference type="InterPro" id="IPR018264">
    <property type="entry name" value="Ribosomal_bL33_CS"/>
</dbReference>
<dbReference type="SUPFAM" id="SSF57829">
    <property type="entry name" value="Zn-binding ribosomal proteins"/>
    <property type="match status" value="1"/>
</dbReference>
<gene>
    <name evidence="5" type="primary">rpmG</name>
    <name evidence="6" type="ORF">AVDCRST_MAG86-12</name>
</gene>
<dbReference type="InterPro" id="IPR011332">
    <property type="entry name" value="Ribosomal_zn-bd"/>
</dbReference>
<dbReference type="PANTHER" id="PTHR15238">
    <property type="entry name" value="54S RIBOSOMAL PROTEIN L39, MITOCHONDRIAL"/>
    <property type="match status" value="1"/>
</dbReference>
<evidence type="ECO:0000256" key="5">
    <source>
        <dbReference type="HAMAP-Rule" id="MF_00294"/>
    </source>
</evidence>
<dbReference type="GO" id="GO:0006412">
    <property type="term" value="P:translation"/>
    <property type="evidence" value="ECO:0007669"/>
    <property type="project" value="UniProtKB-UniRule"/>
</dbReference>
<dbReference type="NCBIfam" id="TIGR01023">
    <property type="entry name" value="rpmG_bact"/>
    <property type="match status" value="1"/>
</dbReference>
<organism evidence="6">
    <name type="scientific">uncultured Truepera sp</name>
    <dbReference type="NCBI Taxonomy" id="543023"/>
    <lineage>
        <taxon>Bacteria</taxon>
        <taxon>Thermotogati</taxon>
        <taxon>Deinococcota</taxon>
        <taxon>Deinococci</taxon>
        <taxon>Trueperales</taxon>
        <taxon>Trueperaceae</taxon>
        <taxon>Truepera</taxon>
        <taxon>environmental samples</taxon>
    </lineage>
</organism>
<evidence type="ECO:0000313" key="6">
    <source>
        <dbReference type="EMBL" id="CAA9553402.1"/>
    </source>
</evidence>
<sequence length="54" mass="6240">MADGPRVKVLLRSAEGTGMVYATTKNRRTTTHKLELKKYDPKLRKHVLFREVKA</sequence>
<dbReference type="NCBIfam" id="NF001860">
    <property type="entry name" value="PRK00595.1"/>
    <property type="match status" value="1"/>
</dbReference>
<dbReference type="EMBL" id="CADCWP010000003">
    <property type="protein sequence ID" value="CAA9553402.1"/>
    <property type="molecule type" value="Genomic_DNA"/>
</dbReference>
<comment type="similarity">
    <text evidence="1 5">Belongs to the bacterial ribosomal protein bL33 family.</text>
</comment>
<dbReference type="HAMAP" id="MF_00294">
    <property type="entry name" value="Ribosomal_bL33"/>
    <property type="match status" value="1"/>
</dbReference>
<protein>
    <recommendedName>
        <fullName evidence="4 5">Large ribosomal subunit protein bL33</fullName>
    </recommendedName>
</protein>
<dbReference type="AlphaFoldDB" id="A0A6J4UPV4"/>
<dbReference type="PANTHER" id="PTHR15238:SF1">
    <property type="entry name" value="LARGE RIBOSOMAL SUBUNIT PROTEIN BL33M"/>
    <property type="match status" value="1"/>
</dbReference>
<keyword evidence="2 5" id="KW-0689">Ribosomal protein</keyword>
<keyword evidence="3 5" id="KW-0687">Ribonucleoprotein</keyword>
<evidence type="ECO:0000256" key="1">
    <source>
        <dbReference type="ARBA" id="ARBA00007596"/>
    </source>
</evidence>
<name>A0A6J4UPV4_9DEIN</name>
<evidence type="ECO:0000256" key="2">
    <source>
        <dbReference type="ARBA" id="ARBA00022980"/>
    </source>
</evidence>
<dbReference type="GO" id="GO:0022625">
    <property type="term" value="C:cytosolic large ribosomal subunit"/>
    <property type="evidence" value="ECO:0007669"/>
    <property type="project" value="TreeGrafter"/>
</dbReference>
<accession>A0A6J4UPV4</accession>
<proteinExistence type="inferred from homology"/>
<dbReference type="GO" id="GO:0003735">
    <property type="term" value="F:structural constituent of ribosome"/>
    <property type="evidence" value="ECO:0007669"/>
    <property type="project" value="InterPro"/>
</dbReference>
<dbReference type="Pfam" id="PF00471">
    <property type="entry name" value="Ribosomal_L33"/>
    <property type="match status" value="1"/>
</dbReference>
<dbReference type="PROSITE" id="PS00582">
    <property type="entry name" value="RIBOSOMAL_L33"/>
    <property type="match status" value="1"/>
</dbReference>
<evidence type="ECO:0000256" key="3">
    <source>
        <dbReference type="ARBA" id="ARBA00023274"/>
    </source>
</evidence>